<gene>
    <name evidence="1" type="ORF">bsdtb5_15420</name>
</gene>
<proteinExistence type="predicted"/>
<name>A0A7R7IC55_9FIRM</name>
<organism evidence="1 2">
    <name type="scientific">Anaeromicropila herbilytica</name>
    <dbReference type="NCBI Taxonomy" id="2785025"/>
    <lineage>
        <taxon>Bacteria</taxon>
        <taxon>Bacillati</taxon>
        <taxon>Bacillota</taxon>
        <taxon>Clostridia</taxon>
        <taxon>Lachnospirales</taxon>
        <taxon>Lachnospiraceae</taxon>
        <taxon>Anaeromicropila</taxon>
    </lineage>
</organism>
<keyword evidence="2" id="KW-1185">Reference proteome</keyword>
<evidence type="ECO:0000313" key="2">
    <source>
        <dbReference type="Proteomes" id="UP000595897"/>
    </source>
</evidence>
<dbReference type="AlphaFoldDB" id="A0A7R7IC55"/>
<evidence type="ECO:0000313" key="1">
    <source>
        <dbReference type="EMBL" id="BCN30247.1"/>
    </source>
</evidence>
<accession>A0A7R7IC55</accession>
<dbReference type="KEGG" id="ahb:bsdtb5_15420"/>
<protein>
    <submittedName>
        <fullName evidence="1">Uncharacterized protein</fullName>
    </submittedName>
</protein>
<dbReference type="Proteomes" id="UP000595897">
    <property type="component" value="Chromosome"/>
</dbReference>
<dbReference type="EMBL" id="AP024169">
    <property type="protein sequence ID" value="BCN30247.1"/>
    <property type="molecule type" value="Genomic_DNA"/>
</dbReference>
<reference evidence="1 2" key="1">
    <citation type="submission" date="2020-11" db="EMBL/GenBank/DDBJ databases">
        <title>Draft genome sequencing of a Lachnospiraceae strain isolated from anoxic soil subjected to BSD treatment.</title>
        <authorList>
            <person name="Uek A."/>
            <person name="Tonouchi A."/>
        </authorList>
    </citation>
    <scope>NUCLEOTIDE SEQUENCE [LARGE SCALE GENOMIC DNA]</scope>
    <source>
        <strain evidence="1 2">TB5</strain>
    </source>
</reference>
<dbReference type="RefSeq" id="WP_271715482.1">
    <property type="nucleotide sequence ID" value="NZ_AP024169.1"/>
</dbReference>
<sequence length="319" mass="37777">MKLTNLAIVFSVLSIATFVIIDAKVNNLCAQEKMKIEYNRRIDNAIDDGIYELVELDNNRKISLNKENAVNMLMNSLYSNFNVLGQKVLEEKLGLYIPIITVIDRDGFYIYHIDVVEKNGERVLERHWTDKIPYSYEKDNLIYRFTLDQYVYLYDKTTNVRSKGLYTDLKSQYPNSILSEDTTFEHIRRRTIINQIEDYMREYINQHNHIAQNFGITYEFYLPQIEKNDWYRTIDDISMLVLFQGYPYGITGEDFYNRYAFGGARITKSKSYYVEKSRSDGRRYYHKDNCSELQNKDEMYSTKEECAKEGAFPCSKCKP</sequence>